<keyword evidence="2" id="KW-1185">Reference proteome</keyword>
<sequence length="115" mass="13081">MTNNDEELRNTERQIKVLFIFGASLLKSPTLRVAVGYKKRIDMEVKNLRQSAMIKDWMEKQSIHSSLLFNSTSSSSASSSGRILIIENKVFLQTQTKTQVAELQVTYWRAVVGTL</sequence>
<accession>A0A8T1PAG2</accession>
<evidence type="ECO:0000313" key="1">
    <source>
        <dbReference type="EMBL" id="KAG6638721.1"/>
    </source>
</evidence>
<evidence type="ECO:0000313" key="2">
    <source>
        <dbReference type="Proteomes" id="UP000811609"/>
    </source>
</evidence>
<proteinExistence type="predicted"/>
<comment type="caution">
    <text evidence="1">The sequence shown here is derived from an EMBL/GenBank/DDBJ whole genome shotgun (WGS) entry which is preliminary data.</text>
</comment>
<reference evidence="1" key="1">
    <citation type="submission" date="2020-12" db="EMBL/GenBank/DDBJ databases">
        <title>WGS assembly of Carya illinoinensis cv. Pawnee.</title>
        <authorList>
            <person name="Platts A."/>
            <person name="Shu S."/>
            <person name="Wright S."/>
            <person name="Barry K."/>
            <person name="Edger P."/>
            <person name="Pires J.C."/>
            <person name="Schmutz J."/>
        </authorList>
    </citation>
    <scope>NUCLEOTIDE SEQUENCE</scope>
    <source>
        <tissue evidence="1">Leaf</tissue>
    </source>
</reference>
<gene>
    <name evidence="1" type="ORF">CIPAW_10G053700</name>
</gene>
<dbReference type="EMBL" id="CM031818">
    <property type="protein sequence ID" value="KAG6638721.1"/>
    <property type="molecule type" value="Genomic_DNA"/>
</dbReference>
<name>A0A8T1PAG2_CARIL</name>
<dbReference type="Proteomes" id="UP000811609">
    <property type="component" value="Chromosome 10"/>
</dbReference>
<dbReference type="AlphaFoldDB" id="A0A8T1PAG2"/>
<protein>
    <submittedName>
        <fullName evidence="1">Uncharacterized protein</fullName>
    </submittedName>
</protein>
<organism evidence="1 2">
    <name type="scientific">Carya illinoinensis</name>
    <name type="common">Pecan</name>
    <dbReference type="NCBI Taxonomy" id="32201"/>
    <lineage>
        <taxon>Eukaryota</taxon>
        <taxon>Viridiplantae</taxon>
        <taxon>Streptophyta</taxon>
        <taxon>Embryophyta</taxon>
        <taxon>Tracheophyta</taxon>
        <taxon>Spermatophyta</taxon>
        <taxon>Magnoliopsida</taxon>
        <taxon>eudicotyledons</taxon>
        <taxon>Gunneridae</taxon>
        <taxon>Pentapetalae</taxon>
        <taxon>rosids</taxon>
        <taxon>fabids</taxon>
        <taxon>Fagales</taxon>
        <taxon>Juglandaceae</taxon>
        <taxon>Carya</taxon>
    </lineage>
</organism>